<accession>A0ABU5NC17</accession>
<dbReference type="Pfam" id="PF10691">
    <property type="entry name" value="DUF2497"/>
    <property type="match status" value="1"/>
</dbReference>
<comment type="caution">
    <text evidence="1">The sequence shown here is derived from an EMBL/GenBank/DDBJ whole genome shotgun (WGS) entry which is preliminary data.</text>
</comment>
<dbReference type="Proteomes" id="UP001291687">
    <property type="component" value="Unassembled WGS sequence"/>
</dbReference>
<evidence type="ECO:0000313" key="2">
    <source>
        <dbReference type="Proteomes" id="UP001291687"/>
    </source>
</evidence>
<dbReference type="InterPro" id="IPR019632">
    <property type="entry name" value="DUF2497"/>
</dbReference>
<name>A0ABU5NC17_9RICK</name>
<keyword evidence="2" id="KW-1185">Reference proteome</keyword>
<dbReference type="RefSeq" id="WP_322776621.1">
    <property type="nucleotide sequence ID" value="NZ_JARJFB010000040.1"/>
</dbReference>
<proteinExistence type="predicted"/>
<protein>
    <submittedName>
        <fullName evidence="1">DUF2497 domain-containing protein</fullName>
    </submittedName>
</protein>
<evidence type="ECO:0000313" key="1">
    <source>
        <dbReference type="EMBL" id="MEA0970720.1"/>
    </source>
</evidence>
<sequence length="138" mass="15747">MAKKNDDTEESEVKLEDILKSIRGIIDNNNNIFSSEIKKDNKALLGDEQDNILELTSVLEENTEECLVSENTKHSTKTEINKLNDALKSGEYLERSQSLDILVNDLVRPLIKDWLDNNLPKIVENIVSNEIKKIIPKK</sequence>
<organism evidence="1 2">
    <name type="scientific">Candidatus Megaera venefica</name>
    <dbReference type="NCBI Taxonomy" id="2055910"/>
    <lineage>
        <taxon>Bacteria</taxon>
        <taxon>Pseudomonadati</taxon>
        <taxon>Pseudomonadota</taxon>
        <taxon>Alphaproteobacteria</taxon>
        <taxon>Rickettsiales</taxon>
        <taxon>Rickettsiaceae</taxon>
        <taxon>Candidatus Megaera</taxon>
    </lineage>
</organism>
<reference evidence="1 2" key="1">
    <citation type="submission" date="2023-03" db="EMBL/GenBank/DDBJ databases">
        <title>Host association and intracellularity evolved multiple times independently in the Rickettsiales.</title>
        <authorList>
            <person name="Castelli M."/>
            <person name="Nardi T."/>
            <person name="Gammuto L."/>
            <person name="Bellinzona G."/>
            <person name="Sabaneyeva E."/>
            <person name="Potekhin A."/>
            <person name="Serra V."/>
            <person name="Petroni G."/>
            <person name="Sassera D."/>
        </authorList>
    </citation>
    <scope>NUCLEOTIDE SEQUENCE [LARGE SCALE GENOMIC DNA]</scope>
    <source>
        <strain evidence="1 2">Sr 2-6</strain>
    </source>
</reference>
<dbReference type="EMBL" id="JARJFB010000040">
    <property type="protein sequence ID" value="MEA0970720.1"/>
    <property type="molecule type" value="Genomic_DNA"/>
</dbReference>
<gene>
    <name evidence="1" type="ORF">Megvenef_00688</name>
</gene>